<protein>
    <submittedName>
        <fullName evidence="2">Uncharacterized protein</fullName>
    </submittedName>
</protein>
<gene>
    <name evidence="2" type="ORF">SAMN06265174_101128</name>
</gene>
<feature type="compositionally biased region" description="Polar residues" evidence="1">
    <location>
        <begin position="1"/>
        <end position="15"/>
    </location>
</feature>
<evidence type="ECO:0000313" key="2">
    <source>
        <dbReference type="EMBL" id="SMO34560.1"/>
    </source>
</evidence>
<dbReference type="EMBL" id="FXTG01000001">
    <property type="protein sequence ID" value="SMO34560.1"/>
    <property type="molecule type" value="Genomic_DNA"/>
</dbReference>
<keyword evidence="3" id="KW-1185">Reference proteome</keyword>
<feature type="region of interest" description="Disordered" evidence="1">
    <location>
        <begin position="1"/>
        <end position="136"/>
    </location>
</feature>
<evidence type="ECO:0000313" key="3">
    <source>
        <dbReference type="Proteomes" id="UP000315460"/>
    </source>
</evidence>
<accession>A0ABY1MW02</accession>
<feature type="compositionally biased region" description="Basic and acidic residues" evidence="1">
    <location>
        <begin position="57"/>
        <end position="66"/>
    </location>
</feature>
<organism evidence="2 3">
    <name type="scientific">Dietzia kunjamensis subsp. schimae</name>
    <dbReference type="NCBI Taxonomy" id="498198"/>
    <lineage>
        <taxon>Bacteria</taxon>
        <taxon>Bacillati</taxon>
        <taxon>Actinomycetota</taxon>
        <taxon>Actinomycetes</taxon>
        <taxon>Mycobacteriales</taxon>
        <taxon>Dietziaceae</taxon>
        <taxon>Dietzia</taxon>
    </lineage>
</organism>
<proteinExistence type="predicted"/>
<reference evidence="2 3" key="1">
    <citation type="submission" date="2017-05" db="EMBL/GenBank/DDBJ databases">
        <authorList>
            <person name="Varghese N."/>
            <person name="Submissions S."/>
        </authorList>
    </citation>
    <scope>NUCLEOTIDE SEQUENCE [LARGE SCALE GENOMIC DNA]</scope>
    <source>
        <strain evidence="2 3">DSM 45139</strain>
    </source>
</reference>
<dbReference type="Proteomes" id="UP000315460">
    <property type="component" value="Unassembled WGS sequence"/>
</dbReference>
<sequence>MNISRRSSGNTNRGAETSPELCGPGHGTALDRAAPPSHARPRVPRTPHGPPQPVRMVEARMVEADGRGPTAQLATRARAITHRDPHGPRRARPLRARPPPQGPPSGTHTARRTASRIPRQRSAHPSGGRIGARPGS</sequence>
<feature type="compositionally biased region" description="Basic residues" evidence="1">
    <location>
        <begin position="109"/>
        <end position="122"/>
    </location>
</feature>
<name>A0ABY1MW02_9ACTN</name>
<comment type="caution">
    <text evidence="2">The sequence shown here is derived from an EMBL/GenBank/DDBJ whole genome shotgun (WGS) entry which is preliminary data.</text>
</comment>
<evidence type="ECO:0000256" key="1">
    <source>
        <dbReference type="SAM" id="MobiDB-lite"/>
    </source>
</evidence>